<evidence type="ECO:0000256" key="4">
    <source>
        <dbReference type="ARBA" id="ARBA00022723"/>
    </source>
</evidence>
<dbReference type="NCBIfam" id="NF006688">
    <property type="entry name" value="PRK09236.1"/>
    <property type="match status" value="1"/>
</dbReference>
<reference evidence="8" key="1">
    <citation type="journal article" date="2020" name="MBio">
        <title>Horizontal gene transfer to a defensive symbiont with a reduced genome amongst a multipartite beetle microbiome.</title>
        <authorList>
            <person name="Waterworth S.C."/>
            <person name="Florez L.V."/>
            <person name="Rees E.R."/>
            <person name="Hertweck C."/>
            <person name="Kaltenpoth M."/>
            <person name="Kwan J.C."/>
        </authorList>
    </citation>
    <scope>NUCLEOTIDE SEQUENCE [LARGE SCALE GENOMIC DNA]</scope>
</reference>
<dbReference type="InterPro" id="IPR032466">
    <property type="entry name" value="Metal_Hydrolase"/>
</dbReference>
<dbReference type="GO" id="GO:0006145">
    <property type="term" value="P:purine nucleobase catabolic process"/>
    <property type="evidence" value="ECO:0007669"/>
    <property type="project" value="TreeGrafter"/>
</dbReference>
<accession>A0A833PGA8</accession>
<dbReference type="GO" id="GO:0004038">
    <property type="term" value="F:allantoinase activity"/>
    <property type="evidence" value="ECO:0007669"/>
    <property type="project" value="TreeGrafter"/>
</dbReference>
<evidence type="ECO:0000259" key="6">
    <source>
        <dbReference type="Pfam" id="PF01979"/>
    </source>
</evidence>
<evidence type="ECO:0000256" key="5">
    <source>
        <dbReference type="ARBA" id="ARBA00022801"/>
    </source>
</evidence>
<dbReference type="GO" id="GO:0046872">
    <property type="term" value="F:metal ion binding"/>
    <property type="evidence" value="ECO:0007669"/>
    <property type="project" value="UniProtKB-KW"/>
</dbReference>
<dbReference type="PANTHER" id="PTHR43668:SF4">
    <property type="entry name" value="ALLANTOINASE"/>
    <property type="match status" value="1"/>
</dbReference>
<dbReference type="Gene3D" id="2.30.40.10">
    <property type="entry name" value="Urease, subunit C, domain 1"/>
    <property type="match status" value="1"/>
</dbReference>
<dbReference type="GO" id="GO:0005737">
    <property type="term" value="C:cytoplasm"/>
    <property type="evidence" value="ECO:0007669"/>
    <property type="project" value="TreeGrafter"/>
</dbReference>
<dbReference type="CDD" id="cd01318">
    <property type="entry name" value="DHOase_IIb"/>
    <property type="match status" value="1"/>
</dbReference>
<dbReference type="InterPro" id="IPR050138">
    <property type="entry name" value="DHOase/Allantoinase_Hydrolase"/>
</dbReference>
<dbReference type="InterPro" id="IPR006680">
    <property type="entry name" value="Amidohydro-rel"/>
</dbReference>
<dbReference type="PROSITE" id="PS00483">
    <property type="entry name" value="DIHYDROOROTASE_2"/>
    <property type="match status" value="1"/>
</dbReference>
<evidence type="ECO:0000256" key="3">
    <source>
        <dbReference type="ARBA" id="ARBA00010286"/>
    </source>
</evidence>
<keyword evidence="4" id="KW-0479">Metal-binding</keyword>
<comment type="caution">
    <text evidence="7">The sequence shown here is derived from an EMBL/GenBank/DDBJ whole genome shotgun (WGS) entry which is preliminary data.</text>
</comment>
<sequence>MNFRQLPDLIIRQANIVNEQRQQVCDVLIQQGRISKIQPSISGVYNAKNIEADGAWLIPGMIDDQVHFRDPGSPEKGGFASESLAAAIGGITSIMDMPNTRPPTLDLAALHYKKGIAAQHSMTNYAFHFGVSAENLDILDIVESLDPRLISGVKVFMGASTGNMLVDDPRILERLFANVPTILLTHCESTPRIKQLEAFYRDQYGEEIPANLHPKIRDKDACFESSRLAVSLAEKFGTQLHVLHISTAKELCLFKNLPLDKKYITAEVCIHHLSFDDADYASLGHLIKCNPAIKTANDKQALIEAVANNQRLDIIGTDHAPHTWQEKQQSYFNAPSGLPLVQHALPALMELVANQQLSIETLVRKTSHQVADLFRLKDRGYIREGYWADLVLIRENNQNQSVAEQTNYMRCGWTPFQNKTFRYLIDTTIISGQLAWHQQQPYLNCQGQALEIDR</sequence>
<dbReference type="SUPFAM" id="SSF51338">
    <property type="entry name" value="Composite domain of metallo-dependent hydrolases"/>
    <property type="match status" value="1"/>
</dbReference>
<dbReference type="InterPro" id="IPR002195">
    <property type="entry name" value="Dihydroorotase_CS"/>
</dbReference>
<dbReference type="SUPFAM" id="SSF51556">
    <property type="entry name" value="Metallo-dependent hydrolases"/>
    <property type="match status" value="1"/>
</dbReference>
<protein>
    <submittedName>
        <fullName evidence="7">Dihydroorotase</fullName>
    </submittedName>
</protein>
<comment type="function">
    <text evidence="2">Catalyzes the reversible cyclization of carbamoyl aspartate to dihydroorotate.</text>
</comment>
<organism evidence="7 8">
    <name type="scientific">Acinetobacter bereziniae</name>
    <name type="common">Acinetobacter genomosp. 10</name>
    <dbReference type="NCBI Taxonomy" id="106648"/>
    <lineage>
        <taxon>Bacteria</taxon>
        <taxon>Pseudomonadati</taxon>
        <taxon>Pseudomonadota</taxon>
        <taxon>Gammaproteobacteria</taxon>
        <taxon>Moraxellales</taxon>
        <taxon>Moraxellaceae</taxon>
        <taxon>Acinetobacter</taxon>
    </lineage>
</organism>
<dbReference type="Proteomes" id="UP000490535">
    <property type="component" value="Unassembled WGS sequence"/>
</dbReference>
<evidence type="ECO:0000313" key="8">
    <source>
        <dbReference type="Proteomes" id="UP000490535"/>
    </source>
</evidence>
<dbReference type="Gene3D" id="3.20.20.140">
    <property type="entry name" value="Metal-dependent hydrolases"/>
    <property type="match status" value="1"/>
</dbReference>
<name>A0A833PGA8_ACIBZ</name>
<evidence type="ECO:0000256" key="2">
    <source>
        <dbReference type="ARBA" id="ARBA00002368"/>
    </source>
</evidence>
<dbReference type="EMBL" id="WNDP01000017">
    <property type="protein sequence ID" value="KAF1026850.1"/>
    <property type="molecule type" value="Genomic_DNA"/>
</dbReference>
<dbReference type="Pfam" id="PF01979">
    <property type="entry name" value="Amidohydro_1"/>
    <property type="match status" value="1"/>
</dbReference>
<proteinExistence type="inferred from homology"/>
<comment type="cofactor">
    <cofactor evidence="1">
        <name>Zn(2+)</name>
        <dbReference type="ChEBI" id="CHEBI:29105"/>
    </cofactor>
</comment>
<evidence type="ECO:0000256" key="1">
    <source>
        <dbReference type="ARBA" id="ARBA00001947"/>
    </source>
</evidence>
<feature type="domain" description="Amidohydrolase-related" evidence="6">
    <location>
        <begin position="294"/>
        <end position="433"/>
    </location>
</feature>
<keyword evidence="5" id="KW-0378">Hydrolase</keyword>
<dbReference type="InterPro" id="IPR011059">
    <property type="entry name" value="Metal-dep_hydrolase_composite"/>
</dbReference>
<dbReference type="PANTHER" id="PTHR43668">
    <property type="entry name" value="ALLANTOINASE"/>
    <property type="match status" value="1"/>
</dbReference>
<dbReference type="AlphaFoldDB" id="A0A833PGA8"/>
<comment type="similarity">
    <text evidence="3">Belongs to the metallo-dependent hydrolases superfamily. DHOase family. Class I DHOase subfamily.</text>
</comment>
<evidence type="ECO:0000313" key="7">
    <source>
        <dbReference type="EMBL" id="KAF1026850.1"/>
    </source>
</evidence>
<gene>
    <name evidence="7" type="primary">pyrC_1</name>
    <name evidence="7" type="ORF">GAK29_01045</name>
</gene>